<dbReference type="PANTHER" id="PTHR35174">
    <property type="entry name" value="BLL7171 PROTEIN-RELATED"/>
    <property type="match status" value="1"/>
</dbReference>
<evidence type="ECO:0000313" key="4">
    <source>
        <dbReference type="Proteomes" id="UP001251524"/>
    </source>
</evidence>
<feature type="domain" description="YCII-related" evidence="2">
    <location>
        <begin position="1"/>
        <end position="91"/>
    </location>
</feature>
<comment type="caution">
    <text evidence="3">The sequence shown here is derived from an EMBL/GenBank/DDBJ whole genome shotgun (WGS) entry which is preliminary data.</text>
</comment>
<dbReference type="InterPro" id="IPR011008">
    <property type="entry name" value="Dimeric_a/b-barrel"/>
</dbReference>
<evidence type="ECO:0000313" key="3">
    <source>
        <dbReference type="EMBL" id="MDR7135988.1"/>
    </source>
</evidence>
<organism evidence="3 4">
    <name type="scientific">Lysobacter niastensis</name>
    <dbReference type="NCBI Taxonomy" id="380629"/>
    <lineage>
        <taxon>Bacteria</taxon>
        <taxon>Pseudomonadati</taxon>
        <taxon>Pseudomonadota</taxon>
        <taxon>Gammaproteobacteria</taxon>
        <taxon>Lysobacterales</taxon>
        <taxon>Lysobacteraceae</taxon>
        <taxon>Lysobacter</taxon>
    </lineage>
</organism>
<name>A0ABU1WEE2_9GAMM</name>
<dbReference type="Pfam" id="PF03795">
    <property type="entry name" value="YCII"/>
    <property type="match status" value="1"/>
</dbReference>
<dbReference type="EMBL" id="JAVDVY010000003">
    <property type="protein sequence ID" value="MDR7135988.1"/>
    <property type="molecule type" value="Genomic_DNA"/>
</dbReference>
<dbReference type="SUPFAM" id="SSF54909">
    <property type="entry name" value="Dimeric alpha+beta barrel"/>
    <property type="match status" value="1"/>
</dbReference>
<dbReference type="RefSeq" id="WP_310064095.1">
    <property type="nucleotide sequence ID" value="NZ_JAVDVY010000003.1"/>
</dbReference>
<accession>A0ABU1WEE2</accession>
<keyword evidence="4" id="KW-1185">Reference proteome</keyword>
<evidence type="ECO:0000256" key="1">
    <source>
        <dbReference type="ARBA" id="ARBA00007689"/>
    </source>
</evidence>
<proteinExistence type="inferred from homology"/>
<sequence length="130" mass="13662">MRYLMMIMEAGKPPPPELMAGMAALTVEMAQAGVLLSAEGLTPSAQGMRLSYSDGRRTVVDGPFTEAKELVGGFAILRADSREQALALAQRVLDVHIAAGVQDFAMEIRPLYEPMGAATGKPAQAQAASG</sequence>
<protein>
    <recommendedName>
        <fullName evidence="2">YCII-related domain-containing protein</fullName>
    </recommendedName>
</protein>
<dbReference type="Gene3D" id="3.30.70.1060">
    <property type="entry name" value="Dimeric alpha+beta barrel"/>
    <property type="match status" value="1"/>
</dbReference>
<comment type="similarity">
    <text evidence="1">Belongs to the YciI family.</text>
</comment>
<gene>
    <name evidence="3" type="ORF">J2X06_003206</name>
</gene>
<evidence type="ECO:0000259" key="2">
    <source>
        <dbReference type="Pfam" id="PF03795"/>
    </source>
</evidence>
<dbReference type="InterPro" id="IPR005545">
    <property type="entry name" value="YCII"/>
</dbReference>
<reference evidence="3 4" key="1">
    <citation type="submission" date="2023-07" db="EMBL/GenBank/DDBJ databases">
        <title>Sorghum-associated microbial communities from plants grown in Nebraska, USA.</title>
        <authorList>
            <person name="Schachtman D."/>
        </authorList>
    </citation>
    <scope>NUCLEOTIDE SEQUENCE [LARGE SCALE GENOMIC DNA]</scope>
    <source>
        <strain evidence="3 4">BE198</strain>
    </source>
</reference>
<dbReference type="Proteomes" id="UP001251524">
    <property type="component" value="Unassembled WGS sequence"/>
</dbReference>